<evidence type="ECO:0000313" key="3">
    <source>
        <dbReference type="Proteomes" id="UP001431209"/>
    </source>
</evidence>
<name>A0AAW2ZCA9_9EUKA</name>
<dbReference type="AlphaFoldDB" id="A0AAW2ZCA9"/>
<keyword evidence="3" id="KW-1185">Reference proteome</keyword>
<reference evidence="2 3" key="1">
    <citation type="submission" date="2024-03" db="EMBL/GenBank/DDBJ databases">
        <title>The Acrasis kona genome and developmental transcriptomes reveal deep origins of eukaryotic multicellular pathways.</title>
        <authorList>
            <person name="Sheikh S."/>
            <person name="Fu C.-J."/>
            <person name="Brown M.W."/>
            <person name="Baldauf S.L."/>
        </authorList>
    </citation>
    <scope>NUCLEOTIDE SEQUENCE [LARGE SCALE GENOMIC DNA]</scope>
    <source>
        <strain evidence="2 3">ATCC MYA-3509</strain>
    </source>
</reference>
<proteinExistence type="predicted"/>
<organism evidence="2 3">
    <name type="scientific">Acrasis kona</name>
    <dbReference type="NCBI Taxonomy" id="1008807"/>
    <lineage>
        <taxon>Eukaryota</taxon>
        <taxon>Discoba</taxon>
        <taxon>Heterolobosea</taxon>
        <taxon>Tetramitia</taxon>
        <taxon>Eutetramitia</taxon>
        <taxon>Acrasidae</taxon>
        <taxon>Acrasis</taxon>
    </lineage>
</organism>
<evidence type="ECO:0000313" key="2">
    <source>
        <dbReference type="EMBL" id="KAL0486262.1"/>
    </source>
</evidence>
<sequence length="343" mass="38046">MQQEFDGQQVDDMFCYPHVKREQLLTNLYATQQSLHSESSSSSPPCCINSPQQKHKVKVRDSPAMDSPSKRRRSNQGNVLLDKSTQEIMDEIDLSLLNPQAGDVYSCSSPPPALVDPVVQSSPPSCKNPPVDEVVVDPSCIEAVVDCSTQALLDQPLSLEDEDVIVNVSPPSPPPPAFVNKEEHLSDEKQEQLDPCSTLALLDEPLSLLDHPHALSSQPIVDVHHSQPIKIKSSQRVNQSIKQSCMNLIDFWDEHGAGVNVDAQILHTPVVDRASKNPFLKKANSEQKPKRKNLMSDARRKSLPSVETLDDEPTCNVFVEEDTPNSQIMNNFFDLANDCIEID</sequence>
<feature type="region of interest" description="Disordered" evidence="1">
    <location>
        <begin position="33"/>
        <end position="84"/>
    </location>
</feature>
<gene>
    <name evidence="2" type="ORF">AKO1_011960</name>
</gene>
<dbReference type="EMBL" id="JAOPGA020001213">
    <property type="protein sequence ID" value="KAL0486262.1"/>
    <property type="molecule type" value="Genomic_DNA"/>
</dbReference>
<comment type="caution">
    <text evidence="2">The sequence shown here is derived from an EMBL/GenBank/DDBJ whole genome shotgun (WGS) entry which is preliminary data.</text>
</comment>
<feature type="region of interest" description="Disordered" evidence="1">
    <location>
        <begin position="283"/>
        <end position="308"/>
    </location>
</feature>
<feature type="compositionally biased region" description="Low complexity" evidence="1">
    <location>
        <begin position="33"/>
        <end position="52"/>
    </location>
</feature>
<evidence type="ECO:0000256" key="1">
    <source>
        <dbReference type="SAM" id="MobiDB-lite"/>
    </source>
</evidence>
<protein>
    <submittedName>
        <fullName evidence="2">Replicase polyprotein</fullName>
    </submittedName>
</protein>
<dbReference type="Proteomes" id="UP001431209">
    <property type="component" value="Unassembled WGS sequence"/>
</dbReference>
<accession>A0AAW2ZCA9</accession>